<protein>
    <submittedName>
        <fullName evidence="5">Sigma-70 family RNA polymerase sigma factor</fullName>
    </submittedName>
</protein>
<dbReference type="SUPFAM" id="SSF88659">
    <property type="entry name" value="Sigma3 and sigma4 domains of RNA polymerase sigma factors"/>
    <property type="match status" value="1"/>
</dbReference>
<evidence type="ECO:0000256" key="3">
    <source>
        <dbReference type="ARBA" id="ARBA00023163"/>
    </source>
</evidence>
<dbReference type="PANTHER" id="PTHR43133:SF51">
    <property type="entry name" value="RNA POLYMERASE SIGMA FACTOR"/>
    <property type="match status" value="1"/>
</dbReference>
<dbReference type="InterPro" id="IPR013249">
    <property type="entry name" value="RNA_pol_sigma70_r4_t2"/>
</dbReference>
<dbReference type="Proteomes" id="UP000593765">
    <property type="component" value="Chromosome"/>
</dbReference>
<dbReference type="EMBL" id="CP063458">
    <property type="protein sequence ID" value="QOV92086.1"/>
    <property type="molecule type" value="Genomic_DNA"/>
</dbReference>
<dbReference type="AlphaFoldDB" id="A0A7M2X2U0"/>
<evidence type="ECO:0000259" key="4">
    <source>
        <dbReference type="Pfam" id="PF08281"/>
    </source>
</evidence>
<dbReference type="Gene3D" id="1.10.10.10">
    <property type="entry name" value="Winged helix-like DNA-binding domain superfamily/Winged helix DNA-binding domain"/>
    <property type="match status" value="1"/>
</dbReference>
<feature type="domain" description="RNA polymerase sigma factor 70 region 4 type 2" evidence="4">
    <location>
        <begin position="121"/>
        <end position="170"/>
    </location>
</feature>
<dbReference type="GO" id="GO:0003677">
    <property type="term" value="F:DNA binding"/>
    <property type="evidence" value="ECO:0007669"/>
    <property type="project" value="InterPro"/>
</dbReference>
<accession>A0A7M2X2U0</accession>
<keyword evidence="1" id="KW-0805">Transcription regulation</keyword>
<organism evidence="5 6">
    <name type="scientific">Humisphaera borealis</name>
    <dbReference type="NCBI Taxonomy" id="2807512"/>
    <lineage>
        <taxon>Bacteria</taxon>
        <taxon>Pseudomonadati</taxon>
        <taxon>Planctomycetota</taxon>
        <taxon>Phycisphaerae</taxon>
        <taxon>Tepidisphaerales</taxon>
        <taxon>Tepidisphaeraceae</taxon>
        <taxon>Humisphaera</taxon>
    </lineage>
</organism>
<dbReference type="Pfam" id="PF08281">
    <property type="entry name" value="Sigma70_r4_2"/>
    <property type="match status" value="1"/>
</dbReference>
<dbReference type="GO" id="GO:0016987">
    <property type="term" value="F:sigma factor activity"/>
    <property type="evidence" value="ECO:0007669"/>
    <property type="project" value="UniProtKB-KW"/>
</dbReference>
<dbReference type="PANTHER" id="PTHR43133">
    <property type="entry name" value="RNA POLYMERASE ECF-TYPE SIGMA FACTO"/>
    <property type="match status" value="1"/>
</dbReference>
<dbReference type="GO" id="GO:0006352">
    <property type="term" value="P:DNA-templated transcription initiation"/>
    <property type="evidence" value="ECO:0007669"/>
    <property type="project" value="InterPro"/>
</dbReference>
<reference evidence="5 6" key="1">
    <citation type="submission" date="2020-10" db="EMBL/GenBank/DDBJ databases">
        <title>Wide distribution of Phycisphaera-like planctomycetes from WD2101 soil group in peatlands and genome analysis of the first cultivated representative.</title>
        <authorList>
            <person name="Dedysh S.N."/>
            <person name="Beletsky A.V."/>
            <person name="Ivanova A."/>
            <person name="Kulichevskaya I.S."/>
            <person name="Suzina N.E."/>
            <person name="Philippov D.A."/>
            <person name="Rakitin A.L."/>
            <person name="Mardanov A.V."/>
            <person name="Ravin N.V."/>
        </authorList>
    </citation>
    <scope>NUCLEOTIDE SEQUENCE [LARGE SCALE GENOMIC DNA]</scope>
    <source>
        <strain evidence="5 6">M1803</strain>
    </source>
</reference>
<evidence type="ECO:0000256" key="1">
    <source>
        <dbReference type="ARBA" id="ARBA00023015"/>
    </source>
</evidence>
<keyword evidence="2" id="KW-0731">Sigma factor</keyword>
<dbReference type="KEGG" id="hbs:IPV69_12325"/>
<dbReference type="InterPro" id="IPR039425">
    <property type="entry name" value="RNA_pol_sigma-70-like"/>
</dbReference>
<proteinExistence type="predicted"/>
<name>A0A7M2X2U0_9BACT</name>
<keyword evidence="3" id="KW-0804">Transcription</keyword>
<sequence>MTTRTCDLETEVSRHLFVIKSAAQSVCRRFFTRNRAEMIEETFSQACLLMLADQGRSRREDATLDQYVYAMVLKAAGEVADRKHDRLMSRLRRLPPVSATSAPVSVDETDSADDALQTPEQVRAALEGLSERLKRPLVMRYYDGMATSQIATALGTTENAVNISMCRGRKVLRGRLRPRGETRPPDIRGCRRA</sequence>
<gene>
    <name evidence="5" type="ORF">IPV69_12325</name>
</gene>
<dbReference type="InterPro" id="IPR013324">
    <property type="entry name" value="RNA_pol_sigma_r3/r4-like"/>
</dbReference>
<keyword evidence="6" id="KW-1185">Reference proteome</keyword>
<evidence type="ECO:0000313" key="6">
    <source>
        <dbReference type="Proteomes" id="UP000593765"/>
    </source>
</evidence>
<evidence type="ECO:0000256" key="2">
    <source>
        <dbReference type="ARBA" id="ARBA00023082"/>
    </source>
</evidence>
<dbReference type="InterPro" id="IPR036388">
    <property type="entry name" value="WH-like_DNA-bd_sf"/>
</dbReference>
<evidence type="ECO:0000313" key="5">
    <source>
        <dbReference type="EMBL" id="QOV92086.1"/>
    </source>
</evidence>
<dbReference type="RefSeq" id="WP_206295416.1">
    <property type="nucleotide sequence ID" value="NZ_CP063458.1"/>
</dbReference>